<reference evidence="1 2" key="1">
    <citation type="submission" date="2021-06" db="EMBL/GenBank/DDBJ databases">
        <title>Caerostris extrusa draft genome.</title>
        <authorList>
            <person name="Kono N."/>
            <person name="Arakawa K."/>
        </authorList>
    </citation>
    <scope>NUCLEOTIDE SEQUENCE [LARGE SCALE GENOMIC DNA]</scope>
</reference>
<gene>
    <name evidence="1" type="primary">CDC5L_0</name>
    <name evidence="1" type="ORF">CEXT_200611</name>
</gene>
<organism evidence="1 2">
    <name type="scientific">Caerostris extrusa</name>
    <name type="common">Bark spider</name>
    <name type="synonym">Caerostris bankana</name>
    <dbReference type="NCBI Taxonomy" id="172846"/>
    <lineage>
        <taxon>Eukaryota</taxon>
        <taxon>Metazoa</taxon>
        <taxon>Ecdysozoa</taxon>
        <taxon>Arthropoda</taxon>
        <taxon>Chelicerata</taxon>
        <taxon>Arachnida</taxon>
        <taxon>Araneae</taxon>
        <taxon>Araneomorphae</taxon>
        <taxon>Entelegynae</taxon>
        <taxon>Araneoidea</taxon>
        <taxon>Araneidae</taxon>
        <taxon>Caerostris</taxon>
    </lineage>
</organism>
<keyword evidence="2" id="KW-1185">Reference proteome</keyword>
<dbReference type="GO" id="GO:0051301">
    <property type="term" value="P:cell division"/>
    <property type="evidence" value="ECO:0007669"/>
    <property type="project" value="UniProtKB-KW"/>
</dbReference>
<evidence type="ECO:0000313" key="1">
    <source>
        <dbReference type="EMBL" id="GIY93356.1"/>
    </source>
</evidence>
<protein>
    <submittedName>
        <fullName evidence="1">Cell division cycle 5-like protein</fullName>
    </submittedName>
</protein>
<proteinExistence type="predicted"/>
<dbReference type="Proteomes" id="UP001054945">
    <property type="component" value="Unassembled WGS sequence"/>
</dbReference>
<keyword evidence="1" id="KW-0132">Cell division</keyword>
<name>A0AAV4XEJ9_CAEEX</name>
<feature type="non-terminal residue" evidence="1">
    <location>
        <position position="1"/>
    </location>
</feature>
<evidence type="ECO:0000313" key="2">
    <source>
        <dbReference type="Proteomes" id="UP001054945"/>
    </source>
</evidence>
<keyword evidence="1" id="KW-0131">Cell cycle</keyword>
<dbReference type="AlphaFoldDB" id="A0AAV4XEJ9"/>
<comment type="caution">
    <text evidence="1">The sequence shown here is derived from an EMBL/GenBank/DDBJ whole genome shotgun (WGS) entry which is preliminary data.</text>
</comment>
<accession>A0AAV4XEJ9</accession>
<dbReference type="EMBL" id="BPLR01000261">
    <property type="protein sequence ID" value="GIY93356.1"/>
    <property type="molecule type" value="Genomic_DNA"/>
</dbReference>
<sequence length="111" mass="12853">DMEVVKKLWSHGDISLEVYTSMGRMFGQKSSFNEAAPGFSRTSFEQKHLELNTFKTLQELEGLAITKRVESLTEEVNRQVEREKMLQKKYEELLFKKTKFEGELEVASSNA</sequence>